<organism evidence="3 4">
    <name type="scientific">Prorocentrum cordatum</name>
    <dbReference type="NCBI Taxonomy" id="2364126"/>
    <lineage>
        <taxon>Eukaryota</taxon>
        <taxon>Sar</taxon>
        <taxon>Alveolata</taxon>
        <taxon>Dinophyceae</taxon>
        <taxon>Prorocentrales</taxon>
        <taxon>Prorocentraceae</taxon>
        <taxon>Prorocentrum</taxon>
    </lineage>
</organism>
<sequence>ALPNGLLARSHRYAGGGPQPASAPPAKQLQTPRPAHPRHGTPAARMRPPAAALAAPAAHPGPAGRRFDSPRQCALAIELRQKRRWEQVLAALHDLVLSNLQPELVTCGAAISTCSACSQWQHVFALLDSLAECGIQKDVILINAAISACSGEQWDKALWLLRSMDPIMPNTVSFSAAVNAISVGGSSAKWEHTLGLLSDMCSLAIEFDMIAYGTLVGAFFRQGTAVAALAAASGQHA</sequence>
<dbReference type="Gene3D" id="1.25.40.10">
    <property type="entry name" value="Tetratricopeptide repeat domain"/>
    <property type="match status" value="1"/>
</dbReference>
<proteinExistence type="predicted"/>
<evidence type="ECO:0000313" key="3">
    <source>
        <dbReference type="EMBL" id="CAK0790252.1"/>
    </source>
</evidence>
<dbReference type="PANTHER" id="PTHR47447:SF17">
    <property type="entry name" value="OS12G0638900 PROTEIN"/>
    <property type="match status" value="1"/>
</dbReference>
<accession>A0ABN9PC34</accession>
<evidence type="ECO:0000256" key="2">
    <source>
        <dbReference type="SAM" id="MobiDB-lite"/>
    </source>
</evidence>
<feature type="region of interest" description="Disordered" evidence="2">
    <location>
        <begin position="1"/>
        <end position="67"/>
    </location>
</feature>
<gene>
    <name evidence="3" type="ORF">PCOR1329_LOCUS1580</name>
</gene>
<comment type="caution">
    <text evidence="3">The sequence shown here is derived from an EMBL/GenBank/DDBJ whole genome shotgun (WGS) entry which is preliminary data.</text>
</comment>
<dbReference type="Proteomes" id="UP001189429">
    <property type="component" value="Unassembled WGS sequence"/>
</dbReference>
<protein>
    <recommendedName>
        <fullName evidence="5">Pentatricopeptide repeat-containing protein, chloroplastic</fullName>
    </recommendedName>
</protein>
<evidence type="ECO:0000256" key="1">
    <source>
        <dbReference type="ARBA" id="ARBA00022737"/>
    </source>
</evidence>
<evidence type="ECO:0000313" key="4">
    <source>
        <dbReference type="Proteomes" id="UP001189429"/>
    </source>
</evidence>
<dbReference type="EMBL" id="CAUYUJ010000385">
    <property type="protein sequence ID" value="CAK0790252.1"/>
    <property type="molecule type" value="Genomic_DNA"/>
</dbReference>
<keyword evidence="4" id="KW-1185">Reference proteome</keyword>
<keyword evidence="1" id="KW-0677">Repeat</keyword>
<dbReference type="PANTHER" id="PTHR47447">
    <property type="entry name" value="OS03G0856100 PROTEIN"/>
    <property type="match status" value="1"/>
</dbReference>
<dbReference type="InterPro" id="IPR011990">
    <property type="entry name" value="TPR-like_helical_dom_sf"/>
</dbReference>
<feature type="non-terminal residue" evidence="3">
    <location>
        <position position="1"/>
    </location>
</feature>
<evidence type="ECO:0008006" key="5">
    <source>
        <dbReference type="Google" id="ProtNLM"/>
    </source>
</evidence>
<reference evidence="3" key="1">
    <citation type="submission" date="2023-10" db="EMBL/GenBank/DDBJ databases">
        <authorList>
            <person name="Chen Y."/>
            <person name="Shah S."/>
            <person name="Dougan E. K."/>
            <person name="Thang M."/>
            <person name="Chan C."/>
        </authorList>
    </citation>
    <scope>NUCLEOTIDE SEQUENCE [LARGE SCALE GENOMIC DNA]</scope>
</reference>
<feature type="compositionally biased region" description="Low complexity" evidence="2">
    <location>
        <begin position="42"/>
        <end position="64"/>
    </location>
</feature>
<name>A0ABN9PC34_9DINO</name>